<evidence type="ECO:0000256" key="3">
    <source>
        <dbReference type="ARBA" id="ARBA00022692"/>
    </source>
</evidence>
<keyword evidence="4 6" id="KW-1133">Transmembrane helix</keyword>
<dbReference type="InterPro" id="IPR018076">
    <property type="entry name" value="T2SS_GspF_dom"/>
</dbReference>
<evidence type="ECO:0000313" key="9">
    <source>
        <dbReference type="Proteomes" id="UP001160334"/>
    </source>
</evidence>
<keyword evidence="9" id="KW-1185">Reference proteome</keyword>
<dbReference type="RefSeq" id="WP_280763624.1">
    <property type="nucleotide sequence ID" value="NZ_JARXVC010000021.1"/>
</dbReference>
<keyword evidence="2" id="KW-1003">Cell membrane</keyword>
<dbReference type="Pfam" id="PF00482">
    <property type="entry name" value="T2SSF"/>
    <property type="match status" value="1"/>
</dbReference>
<dbReference type="EMBL" id="JARXVC010000021">
    <property type="protein sequence ID" value="MDH6284407.1"/>
    <property type="molecule type" value="Genomic_DNA"/>
</dbReference>
<gene>
    <name evidence="8" type="ORF">M2280_005665</name>
</gene>
<name>A0ABT6MJD6_9NOCA</name>
<dbReference type="PANTHER" id="PTHR35007">
    <property type="entry name" value="INTEGRAL MEMBRANE PROTEIN-RELATED"/>
    <property type="match status" value="1"/>
</dbReference>
<reference evidence="8 9" key="1">
    <citation type="submission" date="2023-04" db="EMBL/GenBank/DDBJ databases">
        <title>Forest soil microbial communities from Buena Vista Peninsula, Colon Province, Panama.</title>
        <authorList>
            <person name="Bouskill N."/>
        </authorList>
    </citation>
    <scope>NUCLEOTIDE SEQUENCE [LARGE SCALE GENOMIC DNA]</scope>
    <source>
        <strain evidence="8 9">CFH S0262</strain>
    </source>
</reference>
<keyword evidence="3 6" id="KW-0812">Transmembrane</keyword>
<comment type="subcellular location">
    <subcellularLocation>
        <location evidence="1">Cell membrane</location>
        <topology evidence="1">Multi-pass membrane protein</topology>
    </subcellularLocation>
</comment>
<evidence type="ECO:0000256" key="1">
    <source>
        <dbReference type="ARBA" id="ARBA00004651"/>
    </source>
</evidence>
<evidence type="ECO:0000256" key="4">
    <source>
        <dbReference type="ARBA" id="ARBA00022989"/>
    </source>
</evidence>
<evidence type="ECO:0000259" key="7">
    <source>
        <dbReference type="Pfam" id="PF00482"/>
    </source>
</evidence>
<dbReference type="Proteomes" id="UP001160334">
    <property type="component" value="Unassembled WGS sequence"/>
</dbReference>
<evidence type="ECO:0000313" key="8">
    <source>
        <dbReference type="EMBL" id="MDH6284407.1"/>
    </source>
</evidence>
<feature type="domain" description="Type II secretion system protein GspF" evidence="7">
    <location>
        <begin position="110"/>
        <end position="226"/>
    </location>
</feature>
<dbReference type="PANTHER" id="PTHR35007:SF4">
    <property type="entry name" value="CONSERVED TRANSMEMBRANE PROTEIN-RELATED"/>
    <property type="match status" value="1"/>
</dbReference>
<keyword evidence="5 6" id="KW-0472">Membrane</keyword>
<feature type="transmembrane region" description="Helical" evidence="6">
    <location>
        <begin position="209"/>
        <end position="233"/>
    </location>
</feature>
<accession>A0ABT6MJD6</accession>
<feature type="transmembrane region" description="Helical" evidence="6">
    <location>
        <begin position="239"/>
        <end position="263"/>
    </location>
</feature>
<evidence type="ECO:0000256" key="5">
    <source>
        <dbReference type="ARBA" id="ARBA00023136"/>
    </source>
</evidence>
<feature type="transmembrane region" description="Helical" evidence="6">
    <location>
        <begin position="55"/>
        <end position="80"/>
    </location>
</feature>
<comment type="caution">
    <text evidence="8">The sequence shown here is derived from an EMBL/GenBank/DDBJ whole genome shotgun (WGS) entry which is preliminary data.</text>
</comment>
<evidence type="ECO:0000256" key="6">
    <source>
        <dbReference type="SAM" id="Phobius"/>
    </source>
</evidence>
<evidence type="ECO:0000256" key="2">
    <source>
        <dbReference type="ARBA" id="ARBA00022475"/>
    </source>
</evidence>
<sequence length="273" mass="27696">MTAVLLCVSAAIVLVPARGARTRLRATSTASTHPSGAASRVRAWVLRRGLSPFDLVVLACVPLAAVGMVGPAIATAVAALTAGRRHRRRRASARRERERRGVLAGLDVVIGELRVGAHPAVACETAATECDGAAAEAFRRAAARARLGGSAASGLAAGEGVVADDLHRIARAWAVAETHGLALAELLQAARADLVGRTRFRTRAEAGLAGARATAAVLAGLPVLGVGLGQLMGASPARILLGGGLGAVLLVVGAVLVAAGLLWTDRITDRVVQ</sequence>
<protein>
    <submittedName>
        <fullName evidence="8">Tight adherence protein B</fullName>
    </submittedName>
</protein>
<organism evidence="8 9">
    <name type="scientific">Prescottella agglutinans</name>
    <dbReference type="NCBI Taxonomy" id="1644129"/>
    <lineage>
        <taxon>Bacteria</taxon>
        <taxon>Bacillati</taxon>
        <taxon>Actinomycetota</taxon>
        <taxon>Actinomycetes</taxon>
        <taxon>Mycobacteriales</taxon>
        <taxon>Nocardiaceae</taxon>
        <taxon>Prescottella</taxon>
    </lineage>
</organism>
<proteinExistence type="predicted"/>